<evidence type="ECO:0000256" key="1">
    <source>
        <dbReference type="ARBA" id="ARBA00008416"/>
    </source>
</evidence>
<evidence type="ECO:0000259" key="4">
    <source>
        <dbReference type="Pfam" id="PF17954"/>
    </source>
</evidence>
<dbReference type="InterPro" id="IPR041602">
    <property type="entry name" value="Quercetinase_C"/>
</dbReference>
<comment type="caution">
    <text evidence="5">The sequence shown here is derived from an EMBL/GenBank/DDBJ whole genome shotgun (WGS) entry which is preliminary data.</text>
</comment>
<dbReference type="EMBL" id="JAHZIJ010000010">
    <property type="protein sequence ID" value="MBW7476090.1"/>
    <property type="molecule type" value="Genomic_DNA"/>
</dbReference>
<dbReference type="PIRSF" id="PIRSF006232">
    <property type="entry name" value="Pirin"/>
    <property type="match status" value="1"/>
</dbReference>
<accession>A0ABS7D821</accession>
<dbReference type="SUPFAM" id="SSF51182">
    <property type="entry name" value="RmlC-like cupins"/>
    <property type="match status" value="1"/>
</dbReference>
<comment type="similarity">
    <text evidence="1 2">Belongs to the pirin family.</text>
</comment>
<dbReference type="PANTHER" id="PTHR43212:SF3">
    <property type="entry name" value="QUERCETIN 2,3-DIOXYGENASE"/>
    <property type="match status" value="1"/>
</dbReference>
<dbReference type="Pfam" id="PF02678">
    <property type="entry name" value="Pirin"/>
    <property type="match status" value="1"/>
</dbReference>
<dbReference type="InterPro" id="IPR012093">
    <property type="entry name" value="Pirin"/>
</dbReference>
<dbReference type="InterPro" id="IPR003829">
    <property type="entry name" value="Pirin_N_dom"/>
</dbReference>
<protein>
    <submittedName>
        <fullName evidence="5">Pirin family protein</fullName>
    </submittedName>
</protein>
<evidence type="ECO:0000313" key="6">
    <source>
        <dbReference type="Proteomes" id="UP000812277"/>
    </source>
</evidence>
<dbReference type="CDD" id="cd02910">
    <property type="entry name" value="cupin_Yhhw_N"/>
    <property type="match status" value="1"/>
</dbReference>
<dbReference type="Gene3D" id="2.60.120.10">
    <property type="entry name" value="Jelly Rolls"/>
    <property type="match status" value="2"/>
</dbReference>
<sequence>MIRIYPSESRHSGSHGWLHYNFSFSFADYYDPDNVNFGPLRVFNDDFIHPQKGFGTHPHREMEIVTVALAGQLHHEDNTGGQETLRPGEVQRMSAGTGILHSEVNNSEDETANILQLWFMPSEQGLKPSYEQKSYDQGAKRNNLLPIVSNRIQSERIAFIHQDLTLYLADLDAGHALTFSQEAGRRIYLFVIEGDLTLNKEHSLSKRDAARITDVTQLAIESSSGASFMLIDLP</sequence>
<evidence type="ECO:0000256" key="2">
    <source>
        <dbReference type="RuleBase" id="RU003457"/>
    </source>
</evidence>
<dbReference type="PANTHER" id="PTHR43212">
    <property type="entry name" value="QUERCETIN 2,3-DIOXYGENASE"/>
    <property type="match status" value="1"/>
</dbReference>
<gene>
    <name evidence="5" type="ORF">K0T92_15195</name>
</gene>
<feature type="domain" description="Pirin N-terminal" evidence="3">
    <location>
        <begin position="10"/>
        <end position="118"/>
    </location>
</feature>
<evidence type="ECO:0000313" key="5">
    <source>
        <dbReference type="EMBL" id="MBW7476090.1"/>
    </source>
</evidence>
<dbReference type="RefSeq" id="WP_219873331.1">
    <property type="nucleotide sequence ID" value="NZ_JAHZIJ010000010.1"/>
</dbReference>
<evidence type="ECO:0000259" key="3">
    <source>
        <dbReference type="Pfam" id="PF02678"/>
    </source>
</evidence>
<dbReference type="InterPro" id="IPR014710">
    <property type="entry name" value="RmlC-like_jellyroll"/>
</dbReference>
<dbReference type="Proteomes" id="UP000812277">
    <property type="component" value="Unassembled WGS sequence"/>
</dbReference>
<feature type="domain" description="Quercetin 2,3-dioxygenase C-terminal cupin" evidence="4">
    <location>
        <begin position="153"/>
        <end position="233"/>
    </location>
</feature>
<dbReference type="Pfam" id="PF17954">
    <property type="entry name" value="Pirin_C_2"/>
    <property type="match status" value="1"/>
</dbReference>
<keyword evidence="6" id="KW-1185">Reference proteome</keyword>
<proteinExistence type="inferred from homology"/>
<dbReference type="InterPro" id="IPR011051">
    <property type="entry name" value="RmlC_Cupin_sf"/>
</dbReference>
<name>A0ABS7D821_9BACL</name>
<organism evidence="5 6">
    <name type="scientific">Paenibacillus oenotherae</name>
    <dbReference type="NCBI Taxonomy" id="1435645"/>
    <lineage>
        <taxon>Bacteria</taxon>
        <taxon>Bacillati</taxon>
        <taxon>Bacillota</taxon>
        <taxon>Bacilli</taxon>
        <taxon>Bacillales</taxon>
        <taxon>Paenibacillaceae</taxon>
        <taxon>Paenibacillus</taxon>
    </lineage>
</organism>
<reference evidence="5 6" key="1">
    <citation type="submission" date="2021-07" db="EMBL/GenBank/DDBJ databases">
        <title>Paenibacillus radiodurans sp. nov., isolated from the southeastern edge of Tengger Desert.</title>
        <authorList>
            <person name="Zhang G."/>
        </authorList>
    </citation>
    <scope>NUCLEOTIDE SEQUENCE [LARGE SCALE GENOMIC DNA]</scope>
    <source>
        <strain evidence="5 6">DT7-4</strain>
    </source>
</reference>